<sequence length="91" mass="9658">MKTVTAVAATVALFAAPTFASPSLKFVAANDKVETQVCMTAAQQGIQAADEVAKANGMNKYQTRTLVCNGRPITAFSRKYQKQAETAKAES</sequence>
<name>A0A8J6QNM8_9GAMM</name>
<accession>A0A8J6QNM8</accession>
<comment type="caution">
    <text evidence="2">The sequence shown here is derived from an EMBL/GenBank/DDBJ whole genome shotgun (WGS) entry which is preliminary data.</text>
</comment>
<evidence type="ECO:0000313" key="2">
    <source>
        <dbReference type="EMBL" id="MBD1388056.1"/>
    </source>
</evidence>
<dbReference type="AlphaFoldDB" id="A0A8J6QNM8"/>
<reference evidence="2" key="1">
    <citation type="submission" date="2020-09" db="EMBL/GenBank/DDBJ databases">
        <title>A novel bacterium of genus Neiella, isolated from South China Sea.</title>
        <authorList>
            <person name="Huang H."/>
            <person name="Mo K."/>
            <person name="Hu Y."/>
        </authorList>
    </citation>
    <scope>NUCLEOTIDE SEQUENCE</scope>
    <source>
        <strain evidence="2">HB171785</strain>
    </source>
</reference>
<keyword evidence="3" id="KW-1185">Reference proteome</keyword>
<protein>
    <recommendedName>
        <fullName evidence="4">DUF3718 domain-containing protein</fullName>
    </recommendedName>
</protein>
<dbReference type="Proteomes" id="UP000638014">
    <property type="component" value="Unassembled WGS sequence"/>
</dbReference>
<organism evidence="2 3">
    <name type="scientific">Neiella litorisoli</name>
    <dbReference type="NCBI Taxonomy" id="2771431"/>
    <lineage>
        <taxon>Bacteria</taxon>
        <taxon>Pseudomonadati</taxon>
        <taxon>Pseudomonadota</taxon>
        <taxon>Gammaproteobacteria</taxon>
        <taxon>Alteromonadales</taxon>
        <taxon>Echinimonadaceae</taxon>
        <taxon>Neiella</taxon>
    </lineage>
</organism>
<proteinExistence type="predicted"/>
<feature type="signal peptide" evidence="1">
    <location>
        <begin position="1"/>
        <end position="20"/>
    </location>
</feature>
<evidence type="ECO:0000256" key="1">
    <source>
        <dbReference type="SAM" id="SignalP"/>
    </source>
</evidence>
<dbReference type="EMBL" id="JACXAF010000001">
    <property type="protein sequence ID" value="MBD1388056.1"/>
    <property type="molecule type" value="Genomic_DNA"/>
</dbReference>
<evidence type="ECO:0008006" key="4">
    <source>
        <dbReference type="Google" id="ProtNLM"/>
    </source>
</evidence>
<feature type="chain" id="PRO_5035199185" description="DUF3718 domain-containing protein" evidence="1">
    <location>
        <begin position="21"/>
        <end position="91"/>
    </location>
</feature>
<gene>
    <name evidence="2" type="ORF">IC617_01315</name>
</gene>
<evidence type="ECO:0000313" key="3">
    <source>
        <dbReference type="Proteomes" id="UP000638014"/>
    </source>
</evidence>
<dbReference type="RefSeq" id="WP_191143172.1">
    <property type="nucleotide sequence ID" value="NZ_JACXAF010000001.1"/>
</dbReference>
<keyword evidence="1" id="KW-0732">Signal</keyword>